<sequence length="26" mass="3065">MLLIIPLLSVGARRLHDINFSGWWQQ</sequence>
<comment type="caution">
    <text evidence="1">The sequence shown here is derived from an EMBL/GenBank/DDBJ whole genome shotgun (WGS) entry which is preliminary data.</text>
</comment>
<dbReference type="Proteomes" id="UP000433788">
    <property type="component" value="Unassembled WGS sequence"/>
</dbReference>
<protein>
    <submittedName>
        <fullName evidence="1">DUF805 domain-containing protein</fullName>
    </submittedName>
</protein>
<reference evidence="1 2" key="1">
    <citation type="submission" date="2019-11" db="EMBL/GenBank/DDBJ databases">
        <authorList>
            <person name="Zhang X.Y."/>
        </authorList>
    </citation>
    <scope>NUCLEOTIDE SEQUENCE [LARGE SCALE GENOMIC DNA]</scope>
    <source>
        <strain evidence="1 2">C176</strain>
    </source>
</reference>
<dbReference type="GO" id="GO:0016020">
    <property type="term" value="C:membrane"/>
    <property type="evidence" value="ECO:0007669"/>
    <property type="project" value="InterPro"/>
</dbReference>
<dbReference type="InterPro" id="IPR008523">
    <property type="entry name" value="DUF805"/>
</dbReference>
<keyword evidence="2" id="KW-1185">Reference proteome</keyword>
<evidence type="ECO:0000313" key="2">
    <source>
        <dbReference type="Proteomes" id="UP000433788"/>
    </source>
</evidence>
<dbReference type="AlphaFoldDB" id="A0A6N7QR69"/>
<dbReference type="EMBL" id="WJPP01000003">
    <property type="protein sequence ID" value="MRH78492.1"/>
    <property type="molecule type" value="Genomic_DNA"/>
</dbReference>
<name>A0A6N7QR69_9GAMM</name>
<accession>A0A6N7QR69</accession>
<organism evidence="1 2">
    <name type="scientific">Spiribacter salilacus</name>
    <dbReference type="NCBI Taxonomy" id="2664894"/>
    <lineage>
        <taxon>Bacteria</taxon>
        <taxon>Pseudomonadati</taxon>
        <taxon>Pseudomonadota</taxon>
        <taxon>Gammaproteobacteria</taxon>
        <taxon>Chromatiales</taxon>
        <taxon>Ectothiorhodospiraceae</taxon>
        <taxon>Spiribacter</taxon>
    </lineage>
</organism>
<evidence type="ECO:0000313" key="1">
    <source>
        <dbReference type="EMBL" id="MRH78492.1"/>
    </source>
</evidence>
<proteinExistence type="predicted"/>
<dbReference type="Pfam" id="PF05656">
    <property type="entry name" value="DUF805"/>
    <property type="match status" value="1"/>
</dbReference>
<gene>
    <name evidence="1" type="ORF">GH984_07200</name>
</gene>